<dbReference type="SUPFAM" id="SSF53807">
    <property type="entry name" value="Helical backbone' metal receptor"/>
    <property type="match status" value="1"/>
</dbReference>
<sequence length="132" mass="13386">MGLGSGHPMIVGGAGSPAALALEMAGGVNATGHFSGWKALKNDQVAALEPEAVVALSIGAPLLAADVSAHPALKGTAAARENRVAVADALAFTGFGPRTAHVIAAAAQAIYPDARFRPLPRREWLEDDLVSL</sequence>
<dbReference type="KEGG" id="cmet:K6K41_19050"/>
<dbReference type="Gene3D" id="3.40.50.1980">
    <property type="entry name" value="Nitrogenase molybdenum iron protein domain"/>
    <property type="match status" value="1"/>
</dbReference>
<reference evidence="2" key="1">
    <citation type="submission" date="2021-08" db="EMBL/GenBank/DDBJ databases">
        <authorList>
            <person name="Zhang H."/>
            <person name="Xu M."/>
            <person name="Yu Z."/>
            <person name="Yang L."/>
            <person name="Cai Y."/>
        </authorList>
    </citation>
    <scope>NUCLEOTIDE SEQUENCE</scope>
    <source>
        <strain evidence="2">CHL1</strain>
    </source>
</reference>
<protein>
    <recommendedName>
        <fullName evidence="1">Fe/B12 periplasmic-binding domain-containing protein</fullName>
    </recommendedName>
</protein>
<evidence type="ECO:0000313" key="3">
    <source>
        <dbReference type="Proteomes" id="UP000825701"/>
    </source>
</evidence>
<keyword evidence="3" id="KW-1185">Reference proteome</keyword>
<evidence type="ECO:0000313" key="2">
    <source>
        <dbReference type="EMBL" id="QZN98975.1"/>
    </source>
</evidence>
<dbReference type="PROSITE" id="PS50983">
    <property type="entry name" value="FE_B12_PBP"/>
    <property type="match status" value="1"/>
</dbReference>
<dbReference type="EMBL" id="CP081869">
    <property type="protein sequence ID" value="QZN98975.1"/>
    <property type="molecule type" value="Genomic_DNA"/>
</dbReference>
<accession>A0A9E6R669</accession>
<dbReference type="InterPro" id="IPR002491">
    <property type="entry name" value="ABC_transptr_periplasmic_BD"/>
</dbReference>
<proteinExistence type="predicted"/>
<evidence type="ECO:0000259" key="1">
    <source>
        <dbReference type="PROSITE" id="PS50983"/>
    </source>
</evidence>
<dbReference type="Proteomes" id="UP000825701">
    <property type="component" value="Chromosome"/>
</dbReference>
<organism evidence="2 3">
    <name type="scientific">Chenggangzhangella methanolivorans</name>
    <dbReference type="NCBI Taxonomy" id="1437009"/>
    <lineage>
        <taxon>Bacteria</taxon>
        <taxon>Pseudomonadati</taxon>
        <taxon>Pseudomonadota</taxon>
        <taxon>Alphaproteobacteria</taxon>
        <taxon>Hyphomicrobiales</taxon>
        <taxon>Methylopilaceae</taxon>
        <taxon>Chenggangzhangella</taxon>
    </lineage>
</organism>
<dbReference type="RefSeq" id="WP_261401976.1">
    <property type="nucleotide sequence ID" value="NZ_CP081869.1"/>
</dbReference>
<dbReference type="AlphaFoldDB" id="A0A9E6R669"/>
<gene>
    <name evidence="2" type="ORF">K6K41_19050</name>
</gene>
<feature type="domain" description="Fe/B12 periplasmic-binding" evidence="1">
    <location>
        <begin position="1"/>
        <end position="114"/>
    </location>
</feature>
<name>A0A9E6R669_9HYPH</name>